<gene>
    <name evidence="3" type="ORF">ACFSDA_09645</name>
</gene>
<feature type="transmembrane region" description="Helical" evidence="2">
    <location>
        <begin position="149"/>
        <end position="173"/>
    </location>
</feature>
<name>A0ABW4PZ48_9MICO</name>
<sequence length="485" mass="47739">MSSSGGGSIATPLVRGVVAAAVSLGTVLAITVVPALAAQIAGSGSSATALDAVLIALNLLVLGHGGGVTLGTGVIEGATTLTPLGLSLLLVAVSALGMRRVGRGLDLVRDDGVLRTRALRDAGGALGAYTAVYAVGMAVVGALGRSGEASPVIASALVSAALIAVVGGLLGLLWSVRREATATIPAVRVLALLPSPFDAVARAVLLALGGLVAAATALVVVLLVISIPGQSALFDQLAPGVVGGAVLTLLQLALLPLLIVWAMAVLLGGTVSVGSGTALSLHGVESGVLPALPMLAAIPQPGAAPVWVWALLVLPIAAVVLGAYRLVRDTTGLALRDRVTAWVAYPVLVVVAVLLVAGLSTGRIGEGRLVHLGPVMSTMLLPLLGIVVLSTAAVIGLLATPAVPWVRGLVGSLRERVERAEEEERGVGAARSEVMDDDAADADSTGSGASTASDAATAPDASTASDAASAEESGTSLAAGSPSER</sequence>
<dbReference type="Proteomes" id="UP001597280">
    <property type="component" value="Unassembled WGS sequence"/>
</dbReference>
<feature type="transmembrane region" description="Helical" evidence="2">
    <location>
        <begin position="49"/>
        <end position="75"/>
    </location>
</feature>
<feature type="transmembrane region" description="Helical" evidence="2">
    <location>
        <begin position="122"/>
        <end position="143"/>
    </location>
</feature>
<evidence type="ECO:0000256" key="1">
    <source>
        <dbReference type="SAM" id="MobiDB-lite"/>
    </source>
</evidence>
<proteinExistence type="predicted"/>
<evidence type="ECO:0000313" key="3">
    <source>
        <dbReference type="EMBL" id="MFD1835335.1"/>
    </source>
</evidence>
<reference evidence="4" key="1">
    <citation type="journal article" date="2019" name="Int. J. Syst. Evol. Microbiol.">
        <title>The Global Catalogue of Microorganisms (GCM) 10K type strain sequencing project: providing services to taxonomists for standard genome sequencing and annotation.</title>
        <authorList>
            <consortium name="The Broad Institute Genomics Platform"/>
            <consortium name="The Broad Institute Genome Sequencing Center for Infectious Disease"/>
            <person name="Wu L."/>
            <person name="Ma J."/>
        </authorList>
    </citation>
    <scope>NUCLEOTIDE SEQUENCE [LARGE SCALE GENOMIC DNA]</scope>
    <source>
        <strain evidence="4">JCM 11650</strain>
    </source>
</reference>
<keyword evidence="2" id="KW-0812">Transmembrane</keyword>
<feature type="transmembrane region" description="Helical" evidence="2">
    <location>
        <begin position="306"/>
        <end position="327"/>
    </location>
</feature>
<dbReference type="Pfam" id="PF19877">
    <property type="entry name" value="DUF6350"/>
    <property type="match status" value="1"/>
</dbReference>
<feature type="transmembrane region" description="Helical" evidence="2">
    <location>
        <begin position="379"/>
        <end position="406"/>
    </location>
</feature>
<keyword evidence="4" id="KW-1185">Reference proteome</keyword>
<dbReference type="EMBL" id="JBHUFL010000002">
    <property type="protein sequence ID" value="MFD1835335.1"/>
    <property type="molecule type" value="Genomic_DNA"/>
</dbReference>
<dbReference type="RefSeq" id="WP_343904432.1">
    <property type="nucleotide sequence ID" value="NZ_BAAAIS010000002.1"/>
</dbReference>
<evidence type="ECO:0000256" key="2">
    <source>
        <dbReference type="SAM" id="Phobius"/>
    </source>
</evidence>
<dbReference type="InterPro" id="IPR045931">
    <property type="entry name" value="DUF6350"/>
</dbReference>
<comment type="caution">
    <text evidence="3">The sequence shown here is derived from an EMBL/GenBank/DDBJ whole genome shotgun (WGS) entry which is preliminary data.</text>
</comment>
<feature type="transmembrane region" description="Helical" evidence="2">
    <location>
        <begin position="81"/>
        <end position="101"/>
    </location>
</feature>
<evidence type="ECO:0000313" key="4">
    <source>
        <dbReference type="Proteomes" id="UP001597280"/>
    </source>
</evidence>
<feature type="transmembrane region" description="Helical" evidence="2">
    <location>
        <begin position="339"/>
        <end position="359"/>
    </location>
</feature>
<accession>A0ABW4PZ48</accession>
<feature type="transmembrane region" description="Helical" evidence="2">
    <location>
        <begin position="237"/>
        <end position="264"/>
    </location>
</feature>
<organism evidence="3 4">
    <name type="scientific">Brachybacterium rhamnosum</name>
    <dbReference type="NCBI Taxonomy" id="173361"/>
    <lineage>
        <taxon>Bacteria</taxon>
        <taxon>Bacillati</taxon>
        <taxon>Actinomycetota</taxon>
        <taxon>Actinomycetes</taxon>
        <taxon>Micrococcales</taxon>
        <taxon>Dermabacteraceae</taxon>
        <taxon>Brachybacterium</taxon>
    </lineage>
</organism>
<feature type="region of interest" description="Disordered" evidence="1">
    <location>
        <begin position="420"/>
        <end position="485"/>
    </location>
</feature>
<keyword evidence="2" id="KW-1133">Transmembrane helix</keyword>
<protein>
    <submittedName>
        <fullName evidence="3">DUF6350 family protein</fullName>
    </submittedName>
</protein>
<feature type="compositionally biased region" description="Low complexity" evidence="1">
    <location>
        <begin position="442"/>
        <end position="476"/>
    </location>
</feature>
<keyword evidence="2" id="KW-0472">Membrane</keyword>
<feature type="transmembrane region" description="Helical" evidence="2">
    <location>
        <begin position="12"/>
        <end position="37"/>
    </location>
</feature>
<feature type="transmembrane region" description="Helical" evidence="2">
    <location>
        <begin position="203"/>
        <end position="225"/>
    </location>
</feature>